<sequence>MKTILLLLFTMHQTFFFSSALKCYECAGDCKSPKEVDCAADIKCCYSSVAAVGGGAAGGGAAAGETTVTPTAAPPPRMKRDGRSEDVTRKSFFTERMEEIRKSKDIEGDALVTGFQQKFERAFLIGDHSLASKPEHNFKGCCTDKTTKDTCKDDSCYLCESDLCNKGNSGATAVLASILNILLPLAAIAVVIASPPAIRRGMTAEYLQDEAAAAPSTEAPAAAAGDAGASGGAGAAEHPAAADKEGEGGENEHKYKGCCEESITKDTCPNDEHCYLCEGDLCNKESTSSASAVLASILNTLLPLAIIGGVIGSHEIFII</sequence>
<proteinExistence type="predicted"/>
<feature type="compositionally biased region" description="Basic and acidic residues" evidence="1">
    <location>
        <begin position="240"/>
        <end position="253"/>
    </location>
</feature>
<evidence type="ECO:0000313" key="5">
    <source>
        <dbReference type="Proteomes" id="UP001152798"/>
    </source>
</evidence>
<feature type="region of interest" description="Disordered" evidence="1">
    <location>
        <begin position="59"/>
        <end position="85"/>
    </location>
</feature>
<keyword evidence="2" id="KW-0812">Transmembrane</keyword>
<evidence type="ECO:0008006" key="6">
    <source>
        <dbReference type="Google" id="ProtNLM"/>
    </source>
</evidence>
<protein>
    <recommendedName>
        <fullName evidence="6">Neuropeptide</fullName>
    </recommendedName>
</protein>
<dbReference type="Proteomes" id="UP001152798">
    <property type="component" value="Chromosome 6"/>
</dbReference>
<dbReference type="OrthoDB" id="10633792at2759"/>
<dbReference type="EMBL" id="OV725082">
    <property type="protein sequence ID" value="CAH1404927.1"/>
    <property type="molecule type" value="Genomic_DNA"/>
</dbReference>
<keyword evidence="5" id="KW-1185">Reference proteome</keyword>
<feature type="region of interest" description="Disordered" evidence="1">
    <location>
        <begin position="217"/>
        <end position="253"/>
    </location>
</feature>
<feature type="transmembrane region" description="Helical" evidence="2">
    <location>
        <begin position="173"/>
        <end position="193"/>
    </location>
</feature>
<feature type="compositionally biased region" description="Low complexity" evidence="1">
    <location>
        <begin position="217"/>
        <end position="227"/>
    </location>
</feature>
<accession>A0A9P0HNN0</accession>
<feature type="chain" id="PRO_5040495542" description="Neuropeptide" evidence="3">
    <location>
        <begin position="21"/>
        <end position="319"/>
    </location>
</feature>
<evidence type="ECO:0000256" key="3">
    <source>
        <dbReference type="SAM" id="SignalP"/>
    </source>
</evidence>
<organism evidence="4 5">
    <name type="scientific">Nezara viridula</name>
    <name type="common">Southern green stink bug</name>
    <name type="synonym">Cimex viridulus</name>
    <dbReference type="NCBI Taxonomy" id="85310"/>
    <lineage>
        <taxon>Eukaryota</taxon>
        <taxon>Metazoa</taxon>
        <taxon>Ecdysozoa</taxon>
        <taxon>Arthropoda</taxon>
        <taxon>Hexapoda</taxon>
        <taxon>Insecta</taxon>
        <taxon>Pterygota</taxon>
        <taxon>Neoptera</taxon>
        <taxon>Paraneoptera</taxon>
        <taxon>Hemiptera</taxon>
        <taxon>Heteroptera</taxon>
        <taxon>Panheteroptera</taxon>
        <taxon>Pentatomomorpha</taxon>
        <taxon>Pentatomoidea</taxon>
        <taxon>Pentatomidae</taxon>
        <taxon>Pentatominae</taxon>
        <taxon>Nezara</taxon>
    </lineage>
</organism>
<feature type="signal peptide" evidence="3">
    <location>
        <begin position="1"/>
        <end position="20"/>
    </location>
</feature>
<evidence type="ECO:0000313" key="4">
    <source>
        <dbReference type="EMBL" id="CAH1404927.1"/>
    </source>
</evidence>
<keyword evidence="3" id="KW-0732">Signal</keyword>
<evidence type="ECO:0000256" key="2">
    <source>
        <dbReference type="SAM" id="Phobius"/>
    </source>
</evidence>
<evidence type="ECO:0000256" key="1">
    <source>
        <dbReference type="SAM" id="MobiDB-lite"/>
    </source>
</evidence>
<gene>
    <name evidence="4" type="ORF">NEZAVI_LOCUS13242</name>
</gene>
<dbReference type="AlphaFoldDB" id="A0A9P0HNN0"/>
<keyword evidence="2" id="KW-1133">Transmembrane helix</keyword>
<reference evidence="4" key="1">
    <citation type="submission" date="2022-01" db="EMBL/GenBank/DDBJ databases">
        <authorList>
            <person name="King R."/>
        </authorList>
    </citation>
    <scope>NUCLEOTIDE SEQUENCE</scope>
</reference>
<keyword evidence="2" id="KW-0472">Membrane</keyword>
<name>A0A9P0HNN0_NEZVI</name>